<evidence type="ECO:0000313" key="4">
    <source>
        <dbReference type="Proteomes" id="UP000284250"/>
    </source>
</evidence>
<dbReference type="Proteomes" id="UP000284250">
    <property type="component" value="Unassembled WGS sequence"/>
</dbReference>
<reference evidence="3 4" key="1">
    <citation type="submission" date="2019-01" db="EMBL/GenBank/DDBJ databases">
        <title>Hymenobacter humicola sp. nov., isolated from soils in Antarctica.</title>
        <authorList>
            <person name="Sedlacek I."/>
            <person name="Holochova P."/>
            <person name="Kralova S."/>
            <person name="Pantucek R."/>
            <person name="Stankova E."/>
            <person name="Vrbovska V."/>
            <person name="Kristofova L."/>
            <person name="Svec P."/>
            <person name="Busse H.-J."/>
        </authorList>
    </citation>
    <scope>NUCLEOTIDE SEQUENCE [LARGE SCALE GENOMIC DNA]</scope>
    <source>
        <strain evidence="3 4">CCM 8852</strain>
    </source>
</reference>
<protein>
    <recommendedName>
        <fullName evidence="2">DUF6799 domain-containing protein</fullName>
    </recommendedName>
</protein>
<evidence type="ECO:0000256" key="1">
    <source>
        <dbReference type="SAM" id="SignalP"/>
    </source>
</evidence>
<gene>
    <name evidence="3" type="ORF">D0T11_07270</name>
</gene>
<comment type="caution">
    <text evidence="3">The sequence shown here is derived from an EMBL/GenBank/DDBJ whole genome shotgun (WGS) entry which is preliminary data.</text>
</comment>
<keyword evidence="4" id="KW-1185">Reference proteome</keyword>
<name>A0A418R2F3_9BACT</name>
<dbReference type="EMBL" id="QYCN01000008">
    <property type="protein sequence ID" value="RIY11602.1"/>
    <property type="molecule type" value="Genomic_DNA"/>
</dbReference>
<sequence length="134" mass="14535">MNIRATLAATFLLVAATALQAEAQTKAPVRRGAQPKPRVTVNAATMKDGYLMKDGKVLETRDAHTGNLSTDATLVNGTKVGADGTVTMADGARIMLKEGDYMSLTGRMTTMAMKMEQDSLRNLQMEKMKGKRRK</sequence>
<dbReference type="InterPro" id="IPR046478">
    <property type="entry name" value="DUF6799"/>
</dbReference>
<accession>A0A418R2F3</accession>
<evidence type="ECO:0000259" key="2">
    <source>
        <dbReference type="Pfam" id="PF20606"/>
    </source>
</evidence>
<evidence type="ECO:0000313" key="3">
    <source>
        <dbReference type="EMBL" id="RIY11602.1"/>
    </source>
</evidence>
<feature type="domain" description="DUF6799" evidence="2">
    <location>
        <begin position="47"/>
        <end position="108"/>
    </location>
</feature>
<dbReference type="AlphaFoldDB" id="A0A418R2F3"/>
<dbReference type="RefSeq" id="WP_119655121.1">
    <property type="nucleotide sequence ID" value="NZ_JBHUOI010000008.1"/>
</dbReference>
<feature type="chain" id="PRO_5019231771" description="DUF6799 domain-containing protein" evidence="1">
    <location>
        <begin position="24"/>
        <end position="134"/>
    </location>
</feature>
<feature type="signal peptide" evidence="1">
    <location>
        <begin position="1"/>
        <end position="23"/>
    </location>
</feature>
<proteinExistence type="predicted"/>
<keyword evidence="1" id="KW-0732">Signal</keyword>
<organism evidence="3 4">
    <name type="scientific">Hymenobacter rubripertinctus</name>
    <dbReference type="NCBI Taxonomy" id="2029981"/>
    <lineage>
        <taxon>Bacteria</taxon>
        <taxon>Pseudomonadati</taxon>
        <taxon>Bacteroidota</taxon>
        <taxon>Cytophagia</taxon>
        <taxon>Cytophagales</taxon>
        <taxon>Hymenobacteraceae</taxon>
        <taxon>Hymenobacter</taxon>
    </lineage>
</organism>
<dbReference type="OrthoDB" id="883513at2"/>
<dbReference type="Pfam" id="PF20606">
    <property type="entry name" value="DUF6799"/>
    <property type="match status" value="1"/>
</dbReference>